<dbReference type="EMBL" id="RQYT01000023">
    <property type="protein sequence ID" value="RRD49100.1"/>
    <property type="molecule type" value="Genomic_DNA"/>
</dbReference>
<dbReference type="InterPro" id="IPR013216">
    <property type="entry name" value="Methyltransf_11"/>
</dbReference>
<protein>
    <submittedName>
        <fullName evidence="2">Class I SAM-dependent methyltransferase</fullName>
    </submittedName>
</protein>
<dbReference type="GO" id="GO:0032259">
    <property type="term" value="P:methylation"/>
    <property type="evidence" value="ECO:0007669"/>
    <property type="project" value="UniProtKB-KW"/>
</dbReference>
<keyword evidence="2" id="KW-0808">Transferase</keyword>
<organism evidence="2 3">
    <name type="scientific">Arachnia propionica</name>
    <dbReference type="NCBI Taxonomy" id="1750"/>
    <lineage>
        <taxon>Bacteria</taxon>
        <taxon>Bacillati</taxon>
        <taxon>Actinomycetota</taxon>
        <taxon>Actinomycetes</taxon>
        <taxon>Propionibacteriales</taxon>
        <taxon>Propionibacteriaceae</taxon>
        <taxon>Arachnia</taxon>
    </lineage>
</organism>
<dbReference type="PANTHER" id="PTHR42912">
    <property type="entry name" value="METHYLTRANSFERASE"/>
    <property type="match status" value="1"/>
</dbReference>
<feature type="domain" description="Methyltransferase type 11" evidence="1">
    <location>
        <begin position="25"/>
        <end position="125"/>
    </location>
</feature>
<dbReference type="SUPFAM" id="SSF53335">
    <property type="entry name" value="S-adenosyl-L-methionine-dependent methyltransferases"/>
    <property type="match status" value="1"/>
</dbReference>
<sequence length="193" mass="21414">MNLRNLTMIVGALAELGIREGDRILEPGCGDGGLLGYVLSMARRLHYTGLELSAEMVAAAREFNAPFLAAGMADYVLLKGKGEGLPFDDSSFERILSVNTIYFQEDLGSWLGELRRVMAPEGRLCLSFAERDFMESLPFTRHGFHLVDGDEVVERAENRGLRLLRRVEQRDVAVSKDGELVERPFVHLVLGGS</sequence>
<comment type="caution">
    <text evidence="2">The sequence shown here is derived from an EMBL/GenBank/DDBJ whole genome shotgun (WGS) entry which is preliminary data.</text>
</comment>
<dbReference type="AlphaFoldDB" id="A0A3P1WUL0"/>
<dbReference type="InterPro" id="IPR050508">
    <property type="entry name" value="Methyltransf_Superfamily"/>
</dbReference>
<evidence type="ECO:0000313" key="2">
    <source>
        <dbReference type="EMBL" id="RRD49100.1"/>
    </source>
</evidence>
<dbReference type="InterPro" id="IPR029063">
    <property type="entry name" value="SAM-dependent_MTases_sf"/>
</dbReference>
<name>A0A3P1WUL0_9ACTN</name>
<keyword evidence="2" id="KW-0489">Methyltransferase</keyword>
<dbReference type="Proteomes" id="UP000280935">
    <property type="component" value="Unassembled WGS sequence"/>
</dbReference>
<reference evidence="2 3" key="1">
    <citation type="submission" date="2018-11" db="EMBL/GenBank/DDBJ databases">
        <title>Genomes From Bacteria Associated with the Canine Oral Cavity: a Test Case for Automated Genome-Based Taxonomic Assignment.</title>
        <authorList>
            <person name="Coil D.A."/>
            <person name="Jospin G."/>
            <person name="Darling A.E."/>
            <person name="Wallis C."/>
            <person name="Davis I.J."/>
            <person name="Harris S."/>
            <person name="Eisen J.A."/>
            <person name="Holcombe L.J."/>
            <person name="O'Flynn C."/>
        </authorList>
    </citation>
    <scope>NUCLEOTIDE SEQUENCE [LARGE SCALE GENOMIC DNA]</scope>
    <source>
        <strain evidence="2 3">OH2822_COT-296</strain>
    </source>
</reference>
<dbReference type="GO" id="GO:0008757">
    <property type="term" value="F:S-adenosylmethionine-dependent methyltransferase activity"/>
    <property type="evidence" value="ECO:0007669"/>
    <property type="project" value="InterPro"/>
</dbReference>
<dbReference type="OrthoDB" id="529208at2"/>
<gene>
    <name evidence="2" type="ORF">EII35_09750</name>
</gene>
<accession>A0A3P1WUL0</accession>
<evidence type="ECO:0000313" key="3">
    <source>
        <dbReference type="Proteomes" id="UP000280935"/>
    </source>
</evidence>
<dbReference type="Gene3D" id="3.40.50.150">
    <property type="entry name" value="Vaccinia Virus protein VP39"/>
    <property type="match status" value="1"/>
</dbReference>
<dbReference type="CDD" id="cd02440">
    <property type="entry name" value="AdoMet_MTases"/>
    <property type="match status" value="1"/>
</dbReference>
<proteinExistence type="predicted"/>
<evidence type="ECO:0000259" key="1">
    <source>
        <dbReference type="Pfam" id="PF08241"/>
    </source>
</evidence>
<dbReference type="Pfam" id="PF08241">
    <property type="entry name" value="Methyltransf_11"/>
    <property type="match status" value="1"/>
</dbReference>